<dbReference type="AlphaFoldDB" id="A0A7G6WWL4"/>
<protein>
    <submittedName>
        <fullName evidence="1">Uncharacterized protein</fullName>
    </submittedName>
</protein>
<proteinExistence type="predicted"/>
<keyword evidence="2" id="KW-1185">Reference proteome</keyword>
<name>A0A7G6WWL4_9ACTN</name>
<dbReference type="Proteomes" id="UP000515563">
    <property type="component" value="Chromosome"/>
</dbReference>
<dbReference type="KEGG" id="kqi:F1D05_11330"/>
<reference evidence="1 2" key="2">
    <citation type="journal article" date="2020" name="Microbiol. Resour. Announc.">
        <title>Antarctic desert soil bacteria exhibit high novel natural product potential, evaluated through long-read genome sequencing and comparative genomics.</title>
        <authorList>
            <person name="Benaud N."/>
            <person name="Edwards R.J."/>
            <person name="Amos T.G."/>
            <person name="D'Agostino P.M."/>
            <person name="Gutierrez-Chavez C."/>
            <person name="Montgomery K."/>
            <person name="Nicetic I."/>
            <person name="Ferrari B.C."/>
        </authorList>
    </citation>
    <scope>NUCLEOTIDE SEQUENCE [LARGE SCALE GENOMIC DNA]</scope>
    <source>
        <strain evidence="1 2">SPB151</strain>
    </source>
</reference>
<sequence length="104" mass="11739">MTRLYLVSDASRRLWVAALIDEDIWTYVANTGKFHRNDGLRHDYFMLRELHYSDIGLAEARRLISGGVGTVDGTLFPDSLKGWLEDPESLTTDQVFAAHIADLA</sequence>
<dbReference type="EMBL" id="CP043661">
    <property type="protein sequence ID" value="QNE18379.1"/>
    <property type="molecule type" value="Genomic_DNA"/>
</dbReference>
<gene>
    <name evidence="1" type="ORF">F1D05_11330</name>
</gene>
<organism evidence="1 2">
    <name type="scientific">Kribbella qitaiheensis</name>
    <dbReference type="NCBI Taxonomy" id="1544730"/>
    <lineage>
        <taxon>Bacteria</taxon>
        <taxon>Bacillati</taxon>
        <taxon>Actinomycetota</taxon>
        <taxon>Actinomycetes</taxon>
        <taxon>Propionibacteriales</taxon>
        <taxon>Kribbellaceae</taxon>
        <taxon>Kribbella</taxon>
    </lineage>
</organism>
<accession>A0A7G6WWL4</accession>
<evidence type="ECO:0000313" key="2">
    <source>
        <dbReference type="Proteomes" id="UP000515563"/>
    </source>
</evidence>
<reference evidence="2" key="1">
    <citation type="submission" date="2019-09" db="EMBL/GenBank/DDBJ databases">
        <title>Antimicrobial potential of Antarctic Bacteria.</title>
        <authorList>
            <person name="Benaud N."/>
            <person name="Edwards R.J."/>
            <person name="Ferrari B.C."/>
        </authorList>
    </citation>
    <scope>NUCLEOTIDE SEQUENCE [LARGE SCALE GENOMIC DNA]</scope>
    <source>
        <strain evidence="2">SPB151</strain>
    </source>
</reference>
<evidence type="ECO:0000313" key="1">
    <source>
        <dbReference type="EMBL" id="QNE18379.1"/>
    </source>
</evidence>